<keyword evidence="1" id="KW-0802">TPR repeat</keyword>
<reference evidence="3 4" key="1">
    <citation type="submission" date="2012-01" db="EMBL/GenBank/DDBJ databases">
        <title>The Genome Sequence of Odoribacter laneus YIT 12061.</title>
        <authorList>
            <consortium name="The Broad Institute Genome Sequencing Platform"/>
            <person name="Earl A."/>
            <person name="Ward D."/>
            <person name="Feldgarden M."/>
            <person name="Gevers D."/>
            <person name="Morotomi M."/>
            <person name="Young S.K."/>
            <person name="Zeng Q."/>
            <person name="Gargeya S."/>
            <person name="Fitzgerald M."/>
            <person name="Haas B."/>
            <person name="Abouelleil A."/>
            <person name="Alvarado L."/>
            <person name="Arachchi H.M."/>
            <person name="Berlin A."/>
            <person name="Chapman S.B."/>
            <person name="Gearin G."/>
            <person name="Goldberg J."/>
            <person name="Griggs A."/>
            <person name="Gujja S."/>
            <person name="Hansen M."/>
            <person name="Heiman D."/>
            <person name="Howarth C."/>
            <person name="Larimer J."/>
            <person name="Lui A."/>
            <person name="MacDonald P.J.P."/>
            <person name="McCowen C."/>
            <person name="Montmayeur A."/>
            <person name="Murphy C."/>
            <person name="Neiman D."/>
            <person name="Pearson M."/>
            <person name="Priest M."/>
            <person name="Roberts A."/>
            <person name="Saif S."/>
            <person name="Shea T."/>
            <person name="Sisk P."/>
            <person name="Stolte C."/>
            <person name="Sykes S."/>
            <person name="Wortman J."/>
            <person name="Nusbaum C."/>
            <person name="Birren B."/>
        </authorList>
    </citation>
    <scope>NUCLEOTIDE SEQUENCE [LARGE SCALE GENOMIC DNA]</scope>
    <source>
        <strain evidence="3 4">YIT 12061</strain>
    </source>
</reference>
<sequence>MKKFFVLAFGICLFTGVVNAQTLDSKFGIDSAKTIEQASIYSEFVKQKNYKDALPAWRYVFNNAPRFQLNTYVRGEDIMMNMYMQTKNPAYVDTLMMVYDQWIKYFGDHSRFGEGYTLGKKGFNLYRLKTNDVAAAKEAYGYLYKSYEMEGAKTHPLTVKVTFAVADDLLKKGEISKDDYVNLYMKFTDYAEKGKVNAKNPDAYVDVKNTIDALFFNAGVADCETLASFLGPKFEKDPENLEVLKEVSSLLRRSECTDIPLFAQVAENLYKQEPTATAAYNLAIMFLKKQEFDKTESYLKEAIEKSDDNIDKADYYLRLAQISLSKKQLIEAKKNALEAIKLNPNLGAAYIIIGNAYAAYSKNYGEDDFDHASVFWAAVDKFVKAKQVDPSVTEEANKLINAYSPHFPSKDEAFFRSVTSGTSVKIGDWINETTTARFR</sequence>
<dbReference type="PROSITE" id="PS50005">
    <property type="entry name" value="TPR"/>
    <property type="match status" value="1"/>
</dbReference>
<feature type="signal peptide" evidence="2">
    <location>
        <begin position="1"/>
        <end position="20"/>
    </location>
</feature>
<dbReference type="STRING" id="742817.HMPREF9449_03009"/>
<dbReference type="RefSeq" id="WP_009138152.1">
    <property type="nucleotide sequence ID" value="NZ_JH594598.1"/>
</dbReference>
<accession>H1DL73</accession>
<dbReference type="Pfam" id="PF06552">
    <property type="entry name" value="TOM20_plant"/>
    <property type="match status" value="1"/>
</dbReference>
<dbReference type="InterPro" id="IPR011990">
    <property type="entry name" value="TPR-like_helical_dom_sf"/>
</dbReference>
<organism evidence="3 4">
    <name type="scientific">Odoribacter laneus YIT 12061</name>
    <dbReference type="NCBI Taxonomy" id="742817"/>
    <lineage>
        <taxon>Bacteria</taxon>
        <taxon>Pseudomonadati</taxon>
        <taxon>Bacteroidota</taxon>
        <taxon>Bacteroidia</taxon>
        <taxon>Bacteroidales</taxon>
        <taxon>Odoribacteraceae</taxon>
        <taxon>Odoribacter</taxon>
    </lineage>
</organism>
<feature type="chain" id="PRO_5003549281" evidence="2">
    <location>
        <begin position="21"/>
        <end position="439"/>
    </location>
</feature>
<proteinExistence type="predicted"/>
<dbReference type="SMART" id="SM00028">
    <property type="entry name" value="TPR"/>
    <property type="match status" value="2"/>
</dbReference>
<dbReference type="Proteomes" id="UP000004892">
    <property type="component" value="Unassembled WGS sequence"/>
</dbReference>
<evidence type="ECO:0000256" key="1">
    <source>
        <dbReference type="PROSITE-ProRule" id="PRU00339"/>
    </source>
</evidence>
<dbReference type="InterPro" id="IPR019734">
    <property type="entry name" value="TPR_rpt"/>
</dbReference>
<gene>
    <name evidence="3" type="ORF">HMPREF9449_03009</name>
</gene>
<keyword evidence="4" id="KW-1185">Reference proteome</keyword>
<name>H1DL73_9BACT</name>
<dbReference type="Gene3D" id="1.25.40.10">
    <property type="entry name" value="Tetratricopeptide repeat domain"/>
    <property type="match status" value="1"/>
</dbReference>
<evidence type="ECO:0000313" key="3">
    <source>
        <dbReference type="EMBL" id="EHP45164.1"/>
    </source>
</evidence>
<protein>
    <submittedName>
        <fullName evidence="3">Uncharacterized protein</fullName>
    </submittedName>
</protein>
<dbReference type="SUPFAM" id="SSF48452">
    <property type="entry name" value="TPR-like"/>
    <property type="match status" value="1"/>
</dbReference>
<dbReference type="HOGENOM" id="CLU_047119_0_0_10"/>
<evidence type="ECO:0000313" key="4">
    <source>
        <dbReference type="Proteomes" id="UP000004892"/>
    </source>
</evidence>
<comment type="caution">
    <text evidence="3">The sequence shown here is derived from an EMBL/GenBank/DDBJ whole genome shotgun (WGS) entry which is preliminary data.</text>
</comment>
<feature type="repeat" description="TPR" evidence="1">
    <location>
        <begin position="276"/>
        <end position="309"/>
    </location>
</feature>
<dbReference type="GeneID" id="98070527"/>
<keyword evidence="2" id="KW-0732">Signal</keyword>
<dbReference type="EMBL" id="ADMC01000034">
    <property type="protein sequence ID" value="EHP45164.1"/>
    <property type="molecule type" value="Genomic_DNA"/>
</dbReference>
<evidence type="ECO:0000256" key="2">
    <source>
        <dbReference type="SAM" id="SignalP"/>
    </source>
</evidence>
<dbReference type="PATRIC" id="fig|742817.3.peg.3218"/>
<dbReference type="AlphaFoldDB" id="H1DL73"/>
<dbReference type="eggNOG" id="COG2956">
    <property type="taxonomic scope" value="Bacteria"/>
</dbReference>